<name>A0ACB8Z717_ARCLA</name>
<evidence type="ECO:0000313" key="1">
    <source>
        <dbReference type="EMBL" id="KAI3693403.1"/>
    </source>
</evidence>
<reference evidence="1 2" key="2">
    <citation type="journal article" date="2022" name="Mol. Ecol. Resour.">
        <title>The genomes of chicory, endive, great burdock and yacon provide insights into Asteraceae paleo-polyploidization history and plant inulin production.</title>
        <authorList>
            <person name="Fan W."/>
            <person name="Wang S."/>
            <person name="Wang H."/>
            <person name="Wang A."/>
            <person name="Jiang F."/>
            <person name="Liu H."/>
            <person name="Zhao H."/>
            <person name="Xu D."/>
            <person name="Zhang Y."/>
        </authorList>
    </citation>
    <scope>NUCLEOTIDE SEQUENCE [LARGE SCALE GENOMIC DNA]</scope>
    <source>
        <strain evidence="2">cv. Niubang</strain>
    </source>
</reference>
<dbReference type="EMBL" id="CM042057">
    <property type="protein sequence ID" value="KAI3693403.1"/>
    <property type="molecule type" value="Genomic_DNA"/>
</dbReference>
<accession>A0ACB8Z717</accession>
<comment type="caution">
    <text evidence="1">The sequence shown here is derived from an EMBL/GenBank/DDBJ whole genome shotgun (WGS) entry which is preliminary data.</text>
</comment>
<gene>
    <name evidence="1" type="ORF">L6452_33238</name>
</gene>
<keyword evidence="2" id="KW-1185">Reference proteome</keyword>
<protein>
    <submittedName>
        <fullName evidence="1">Uncharacterized protein</fullName>
    </submittedName>
</protein>
<dbReference type="Proteomes" id="UP001055879">
    <property type="component" value="Linkage Group LG11"/>
</dbReference>
<organism evidence="1 2">
    <name type="scientific">Arctium lappa</name>
    <name type="common">Greater burdock</name>
    <name type="synonym">Lappa major</name>
    <dbReference type="NCBI Taxonomy" id="4217"/>
    <lineage>
        <taxon>Eukaryota</taxon>
        <taxon>Viridiplantae</taxon>
        <taxon>Streptophyta</taxon>
        <taxon>Embryophyta</taxon>
        <taxon>Tracheophyta</taxon>
        <taxon>Spermatophyta</taxon>
        <taxon>Magnoliopsida</taxon>
        <taxon>eudicotyledons</taxon>
        <taxon>Gunneridae</taxon>
        <taxon>Pentapetalae</taxon>
        <taxon>asterids</taxon>
        <taxon>campanulids</taxon>
        <taxon>Asterales</taxon>
        <taxon>Asteraceae</taxon>
        <taxon>Carduoideae</taxon>
        <taxon>Cardueae</taxon>
        <taxon>Arctiinae</taxon>
        <taxon>Arctium</taxon>
    </lineage>
</organism>
<sequence length="483" mass="52914">MNEDELHAILRRLHSSVASTSSSSSLSFSSIATTSTSLVAITITPIVTANTKSDQNPTLHSQMSLSALVHGNSINQATNDGNGSLLHDSVRGFHSTVTPSSPIATISTTFTTPIVSMNAHNSKKLTFQGETSLSQILYDDSRSQTFGDDINCDDVINFNYDVITSSFPINTTNANVITNNTNTTTTPIMLIATDNTITPNMPITTTNTTPMVSVADTNTSIITPLMPITTIYNNTTPITPVITTNTNNVTTTHIMPTEAYIPQKSTFQVEYINRFQPNLDINEELLQEPFNPFDFPNLQNLHPILNISSTAPLFSSEGSHDQSHQHYNQELLHENQQSLGISKCTRTRAKSTTQYKTRAYYRCTAGEGCLARKRVDRKISDPSILIVTYIGDHNHPIPPNPDSSAGGKDNNTVNSRDTNSKTKTTDFPPVSLGANKAIETKMVDEEGEDTVDNNVSDMVMYDDVFEGLDEIVDLSDEKSCFKD</sequence>
<reference evidence="2" key="1">
    <citation type="journal article" date="2022" name="Mol. Ecol. Resour.">
        <title>The genomes of chicory, endive, great burdock and yacon provide insights into Asteraceae palaeo-polyploidization history and plant inulin production.</title>
        <authorList>
            <person name="Fan W."/>
            <person name="Wang S."/>
            <person name="Wang H."/>
            <person name="Wang A."/>
            <person name="Jiang F."/>
            <person name="Liu H."/>
            <person name="Zhao H."/>
            <person name="Xu D."/>
            <person name="Zhang Y."/>
        </authorList>
    </citation>
    <scope>NUCLEOTIDE SEQUENCE [LARGE SCALE GENOMIC DNA]</scope>
    <source>
        <strain evidence="2">cv. Niubang</strain>
    </source>
</reference>
<proteinExistence type="predicted"/>
<evidence type="ECO:0000313" key="2">
    <source>
        <dbReference type="Proteomes" id="UP001055879"/>
    </source>
</evidence>